<keyword evidence="2" id="KW-1185">Reference proteome</keyword>
<dbReference type="AlphaFoldDB" id="A0A5E4TB61"/>
<dbReference type="EMBL" id="CABPRZ010000004">
    <property type="protein sequence ID" value="VVD84193.1"/>
    <property type="molecule type" value="Genomic_DNA"/>
</dbReference>
<sequence length="143" mass="16304">MESTMHDLTSFHWVVNDLLRHVGFPTQTFAPDQEVVSLEVEDHFLLHFGSIDPTAWFMLAEMVNPVENLNAIDALRHNHMRAERWHPIIAINAEDKLFCWLKLSVQEHDLASLAEAFGALIATTEHMLDLSRAHPFPTPLSPT</sequence>
<proteinExistence type="predicted"/>
<dbReference type="SUPFAM" id="SSF69635">
    <property type="entry name" value="Type III secretory system chaperone-like"/>
    <property type="match status" value="1"/>
</dbReference>
<dbReference type="OrthoDB" id="8589066at2"/>
<organism evidence="1 2">
    <name type="scientific">Pandoraea terrae</name>
    <dbReference type="NCBI Taxonomy" id="1537710"/>
    <lineage>
        <taxon>Bacteria</taxon>
        <taxon>Pseudomonadati</taxon>
        <taxon>Pseudomonadota</taxon>
        <taxon>Betaproteobacteria</taxon>
        <taxon>Burkholderiales</taxon>
        <taxon>Burkholderiaceae</taxon>
        <taxon>Pandoraea</taxon>
    </lineage>
</organism>
<dbReference type="GO" id="GO:0030254">
    <property type="term" value="P:protein secretion by the type III secretion system"/>
    <property type="evidence" value="ECO:0007669"/>
    <property type="project" value="InterPro"/>
</dbReference>
<name>A0A5E4TB61_9BURK</name>
<evidence type="ECO:0008006" key="3">
    <source>
        <dbReference type="Google" id="ProtNLM"/>
    </source>
</evidence>
<reference evidence="1 2" key="1">
    <citation type="submission" date="2019-08" db="EMBL/GenBank/DDBJ databases">
        <authorList>
            <person name="Peeters C."/>
        </authorList>
    </citation>
    <scope>NUCLEOTIDE SEQUENCE [LARGE SCALE GENOMIC DNA]</scope>
    <source>
        <strain evidence="1 2">LMG 30175</strain>
    </source>
</reference>
<protein>
    <recommendedName>
        <fullName evidence="3">Tir chaperone family protein</fullName>
    </recommendedName>
</protein>
<dbReference type="Proteomes" id="UP000414233">
    <property type="component" value="Unassembled WGS sequence"/>
</dbReference>
<gene>
    <name evidence="1" type="ORF">PTE30175_01213</name>
</gene>
<accession>A0A5E4TB61</accession>
<dbReference type="Pfam" id="PF05932">
    <property type="entry name" value="CesT"/>
    <property type="match status" value="1"/>
</dbReference>
<dbReference type="Gene3D" id="3.30.1460.10">
    <property type="match status" value="1"/>
</dbReference>
<dbReference type="InterPro" id="IPR010261">
    <property type="entry name" value="Tir_chaperone"/>
</dbReference>
<evidence type="ECO:0000313" key="1">
    <source>
        <dbReference type="EMBL" id="VVD84193.1"/>
    </source>
</evidence>
<evidence type="ECO:0000313" key="2">
    <source>
        <dbReference type="Proteomes" id="UP000414233"/>
    </source>
</evidence>